<evidence type="ECO:0000313" key="2">
    <source>
        <dbReference type="EMBL" id="WYY00071.1"/>
    </source>
</evidence>
<dbReference type="AlphaFoldDB" id="A0AAX4NF45"/>
<dbReference type="Pfam" id="PF14518">
    <property type="entry name" value="Haem_oxygenas_2"/>
    <property type="match status" value="1"/>
</dbReference>
<gene>
    <name evidence="2" type="ORF">OXIME_000624</name>
</gene>
<dbReference type="PANTHER" id="PTHR40279">
    <property type="entry name" value="PQQC-LIKE PROTEIN"/>
    <property type="match status" value="1"/>
</dbReference>
<dbReference type="SUPFAM" id="SSF48613">
    <property type="entry name" value="Heme oxygenase-like"/>
    <property type="match status" value="1"/>
</dbReference>
<accession>A0AAX4NF45</accession>
<protein>
    <submittedName>
        <fullName evidence="2">Iron-containing redox enzyme family protein</fullName>
    </submittedName>
</protein>
<dbReference type="RefSeq" id="WP_393972023.1">
    <property type="nucleotide sequence ID" value="NZ_CP133772.1"/>
</dbReference>
<evidence type="ECO:0000256" key="1">
    <source>
        <dbReference type="ARBA" id="ARBA00023002"/>
    </source>
</evidence>
<keyword evidence="1" id="KW-0560">Oxidoreductase</keyword>
<keyword evidence="3" id="KW-1185">Reference proteome</keyword>
<dbReference type="Gene3D" id="1.20.910.10">
    <property type="entry name" value="Heme oxygenase-like"/>
    <property type="match status" value="1"/>
</dbReference>
<name>A0AAX4NF45_9ARCH</name>
<dbReference type="GO" id="GO:0016491">
    <property type="term" value="F:oxidoreductase activity"/>
    <property type="evidence" value="ECO:0007669"/>
    <property type="project" value="UniProtKB-KW"/>
</dbReference>
<dbReference type="SMART" id="SM01236">
    <property type="entry name" value="Haem_oxygenase_2"/>
    <property type="match status" value="1"/>
</dbReference>
<sequence length="231" mass="27260">MEVSQGEEFYKKTYNFVKAHNATRNDFIDRFSRGDISEDEFKRFSIEFYHFTREWPAILSTLLVNTPDESDAANLTTILVSELGDSDPKKRHELLYRKYLRSLGYEPADLVKRKQLDTTKAWLDGMRDYFGSDYYEALGAEFGLENMAIPMWDKILAGFKVWAEKHPEYKNMDIRYFTFHRELEEHHEEAMEDVLGQHKDDPVAREKFMKGASGILDLEEKFWLGLSDPHY</sequence>
<evidence type="ECO:0000313" key="3">
    <source>
        <dbReference type="Proteomes" id="UP001451606"/>
    </source>
</evidence>
<dbReference type="EMBL" id="CP133772">
    <property type="protein sequence ID" value="WYY00071.1"/>
    <property type="molecule type" value="Genomic_DNA"/>
</dbReference>
<dbReference type="InterPro" id="IPR039068">
    <property type="entry name" value="PqqC-like"/>
</dbReference>
<dbReference type="KEGG" id="omr:OXIME_000624"/>
<dbReference type="PANTHER" id="PTHR40279:SF3">
    <property type="entry name" value="4-AMINOBENZOATE SYNTHASE"/>
    <property type="match status" value="1"/>
</dbReference>
<organism evidence="2 3">
    <name type="scientific">Oxyplasma meridianum</name>
    <dbReference type="NCBI Taxonomy" id="3073602"/>
    <lineage>
        <taxon>Archaea</taxon>
        <taxon>Methanobacteriati</taxon>
        <taxon>Thermoplasmatota</taxon>
        <taxon>Thermoplasmata</taxon>
        <taxon>Thermoplasmatales</taxon>
        <taxon>Thermoplasmataceae</taxon>
        <taxon>Oxyplasma</taxon>
    </lineage>
</organism>
<proteinExistence type="predicted"/>
<dbReference type="GeneID" id="95967354"/>
<reference evidence="2 3" key="1">
    <citation type="submission" date="2023-09" db="EMBL/GenBank/DDBJ databases">
        <authorList>
            <person name="Golyshina O.V."/>
            <person name="Lunev E.A."/>
            <person name="Bargiela R."/>
            <person name="Gaines M.C."/>
            <person name="Daum B."/>
            <person name="Bale N.J."/>
            <person name="Koenen M."/>
            <person name="Sinninghe Damst J.S."/>
            <person name="Yakimov M."/>
            <person name="Golyshin P.N."/>
        </authorList>
    </citation>
    <scope>NUCLEOTIDE SEQUENCE [LARGE SCALE GENOMIC DNA]</scope>
    <source>
        <strain evidence="2 3">M1</strain>
    </source>
</reference>
<dbReference type="Proteomes" id="UP001451606">
    <property type="component" value="Chromosome"/>
</dbReference>
<dbReference type="InterPro" id="IPR016084">
    <property type="entry name" value="Haem_Oase-like_multi-hlx"/>
</dbReference>